<evidence type="ECO:0000313" key="2">
    <source>
        <dbReference type="EMBL" id="MBB5183217.1"/>
    </source>
</evidence>
<name>A0A7W8FXQ4_9FIRM</name>
<evidence type="ECO:0000256" key="1">
    <source>
        <dbReference type="SAM" id="Phobius"/>
    </source>
</evidence>
<dbReference type="Proteomes" id="UP000539953">
    <property type="component" value="Unassembled WGS sequence"/>
</dbReference>
<dbReference type="EMBL" id="JACHHK010000004">
    <property type="protein sequence ID" value="MBB5183217.1"/>
    <property type="molecule type" value="Genomic_DNA"/>
</dbReference>
<feature type="transmembrane region" description="Helical" evidence="1">
    <location>
        <begin position="20"/>
        <end position="40"/>
    </location>
</feature>
<accession>A0A7W8FXQ4</accession>
<dbReference type="AlphaFoldDB" id="A0A7W8FXQ4"/>
<sequence length="134" mass="15342">MKKQGIRTATRSSNGYGTWLALLCFGLLIQIVSLVGLYTVQSAYLLQCSRQSRMDLSCMSYARHMIENNAAVRRCHYDESREIQELDAKIGSVPVHFTDRGTYIECSYPRSGKTIVMEVYYENSTPIDIEYNSY</sequence>
<keyword evidence="3" id="KW-1185">Reference proteome</keyword>
<keyword evidence="1" id="KW-0472">Membrane</keyword>
<reference evidence="2 3" key="1">
    <citation type="submission" date="2020-08" db="EMBL/GenBank/DDBJ databases">
        <title>Genomic Encyclopedia of Type Strains, Phase IV (KMG-IV): sequencing the most valuable type-strain genomes for metagenomic binning, comparative biology and taxonomic classification.</title>
        <authorList>
            <person name="Goeker M."/>
        </authorList>
    </citation>
    <scope>NUCLEOTIDE SEQUENCE [LARGE SCALE GENOMIC DNA]</scope>
    <source>
        <strain evidence="2 3">DSM 25799</strain>
    </source>
</reference>
<organism evidence="2 3">
    <name type="scientific">Catenisphaera adipataccumulans</name>
    <dbReference type="NCBI Taxonomy" id="700500"/>
    <lineage>
        <taxon>Bacteria</taxon>
        <taxon>Bacillati</taxon>
        <taxon>Bacillota</taxon>
        <taxon>Erysipelotrichia</taxon>
        <taxon>Erysipelotrichales</taxon>
        <taxon>Erysipelotrichaceae</taxon>
        <taxon>Catenisphaera</taxon>
    </lineage>
</organism>
<proteinExistence type="predicted"/>
<comment type="caution">
    <text evidence="2">The sequence shown here is derived from an EMBL/GenBank/DDBJ whole genome shotgun (WGS) entry which is preliminary data.</text>
</comment>
<gene>
    <name evidence="2" type="ORF">HNQ47_001238</name>
</gene>
<keyword evidence="1" id="KW-1133">Transmembrane helix</keyword>
<keyword evidence="1" id="KW-0812">Transmembrane</keyword>
<protein>
    <submittedName>
        <fullName evidence="2">Uncharacterized protein</fullName>
    </submittedName>
</protein>
<dbReference type="RefSeq" id="WP_183328513.1">
    <property type="nucleotide sequence ID" value="NZ_JACHHK010000004.1"/>
</dbReference>
<evidence type="ECO:0000313" key="3">
    <source>
        <dbReference type="Proteomes" id="UP000539953"/>
    </source>
</evidence>